<feature type="region of interest" description="Disordered" evidence="1">
    <location>
        <begin position="1"/>
        <end position="23"/>
    </location>
</feature>
<dbReference type="EMBL" id="SKBQ01000002">
    <property type="protein sequence ID" value="TPX14109.1"/>
    <property type="molecule type" value="Genomic_DNA"/>
</dbReference>
<dbReference type="Gene3D" id="1.20.120.1630">
    <property type="match status" value="1"/>
</dbReference>
<dbReference type="Pfam" id="PF06966">
    <property type="entry name" value="DUF1295"/>
    <property type="match status" value="1"/>
</dbReference>
<sequence>MASPPPTAATGGSPGGTGSSSKMSRYDLINRSEKGTSAAGLLTFVGLRALDPFLQYKILAGGWGAAVLSRLGLAVVAGQPAARTGVSLIDGLGLSLPQLVVLAMAVGSVAKQVFWVAYLNNEVFGPGPAAVVTVYNALFNSANSLMLTAAATSAALYAGAGGVRIPGLGFLPLPVAAGAALYAAGVTAETAAELQRKRFKDDPANRGRICDRGLWGLVRHANYAGYAVWRAGYCLASGGLAALFTVGMQPFVDFSTRAIPTMDEYMTGRYGERWAQYKRDVPYRLIPGLW</sequence>
<dbReference type="AlphaFoldDB" id="A0A507B9N8"/>
<evidence type="ECO:0000256" key="1">
    <source>
        <dbReference type="SAM" id="MobiDB-lite"/>
    </source>
</evidence>
<dbReference type="InterPro" id="IPR010721">
    <property type="entry name" value="UstE-like"/>
</dbReference>
<proteinExistence type="predicted"/>
<evidence type="ECO:0008006" key="4">
    <source>
        <dbReference type="Google" id="ProtNLM"/>
    </source>
</evidence>
<gene>
    <name evidence="2" type="ORF">E0L32_000503</name>
</gene>
<name>A0A507B9N8_9PEZI</name>
<dbReference type="GeneID" id="41967950"/>
<dbReference type="GO" id="GO:0016020">
    <property type="term" value="C:membrane"/>
    <property type="evidence" value="ECO:0007669"/>
    <property type="project" value="TreeGrafter"/>
</dbReference>
<keyword evidence="3" id="KW-1185">Reference proteome</keyword>
<dbReference type="PANTHER" id="PTHR32251:SF15">
    <property type="entry name" value="3-OXO-5-ALPHA-STEROID 4-DEHYDROGENASE (DUF1295)"/>
    <property type="match status" value="1"/>
</dbReference>
<dbReference type="OrthoDB" id="67965at2759"/>
<evidence type="ECO:0000313" key="2">
    <source>
        <dbReference type="EMBL" id="TPX14109.1"/>
    </source>
</evidence>
<dbReference type="InParanoid" id="A0A507B9N8"/>
<accession>A0A507B9N8</accession>
<dbReference type="PANTHER" id="PTHR32251">
    <property type="entry name" value="3-OXO-5-ALPHA-STEROID 4-DEHYDROGENASE"/>
    <property type="match status" value="1"/>
</dbReference>
<dbReference type="Proteomes" id="UP000319257">
    <property type="component" value="Unassembled WGS sequence"/>
</dbReference>
<protein>
    <recommendedName>
        <fullName evidence="4">Steroid 5-alpha reductase C-terminal domain-containing protein</fullName>
    </recommendedName>
</protein>
<reference evidence="2 3" key="1">
    <citation type="submission" date="2019-06" db="EMBL/GenBank/DDBJ databases">
        <title>Draft genome sequence of the filamentous fungus Phialemoniopsis curvata isolated from diesel fuel.</title>
        <authorList>
            <person name="Varaljay V.A."/>
            <person name="Lyon W.J."/>
            <person name="Crouch A.L."/>
            <person name="Drake C.E."/>
            <person name="Hollomon J.M."/>
            <person name="Nadeau L.J."/>
            <person name="Nunn H.S."/>
            <person name="Stevenson B.S."/>
            <person name="Bojanowski C.L."/>
            <person name="Crookes-Goodson W.J."/>
        </authorList>
    </citation>
    <scope>NUCLEOTIDE SEQUENCE [LARGE SCALE GENOMIC DNA]</scope>
    <source>
        <strain evidence="2 3">D216</strain>
    </source>
</reference>
<evidence type="ECO:0000313" key="3">
    <source>
        <dbReference type="Proteomes" id="UP000319257"/>
    </source>
</evidence>
<organism evidence="2 3">
    <name type="scientific">Thyridium curvatum</name>
    <dbReference type="NCBI Taxonomy" id="1093900"/>
    <lineage>
        <taxon>Eukaryota</taxon>
        <taxon>Fungi</taxon>
        <taxon>Dikarya</taxon>
        <taxon>Ascomycota</taxon>
        <taxon>Pezizomycotina</taxon>
        <taxon>Sordariomycetes</taxon>
        <taxon>Sordariomycetidae</taxon>
        <taxon>Thyridiales</taxon>
        <taxon>Thyridiaceae</taxon>
        <taxon>Thyridium</taxon>
    </lineage>
</organism>
<dbReference type="RefSeq" id="XP_030995820.1">
    <property type="nucleotide sequence ID" value="XM_031139514.1"/>
</dbReference>
<dbReference type="STRING" id="1093900.A0A507B9N8"/>
<comment type="caution">
    <text evidence="2">The sequence shown here is derived from an EMBL/GenBank/DDBJ whole genome shotgun (WGS) entry which is preliminary data.</text>
</comment>